<evidence type="ECO:0000256" key="3">
    <source>
        <dbReference type="ARBA" id="ARBA00022960"/>
    </source>
</evidence>
<protein>
    <submittedName>
        <fullName evidence="9">L,D-transpeptidase family protein</fullName>
    </submittedName>
</protein>
<evidence type="ECO:0000256" key="4">
    <source>
        <dbReference type="ARBA" id="ARBA00022984"/>
    </source>
</evidence>
<dbReference type="InterPro" id="IPR038063">
    <property type="entry name" value="Transpep_catalytic_dom"/>
</dbReference>
<evidence type="ECO:0000256" key="7">
    <source>
        <dbReference type="SAM" id="SignalP"/>
    </source>
</evidence>
<evidence type="ECO:0000256" key="5">
    <source>
        <dbReference type="ARBA" id="ARBA00023316"/>
    </source>
</evidence>
<sequence>MSHRTTPRRTRLTLAAALVLAALATPAVADPGPPPVPAPQQELVPGVPLTPYHLWQLDTPDQGMAPLVYEPSADEDAVEPMEPPVELDALIEYVPPSEVVRGAAAAFCSKRTGPHQRKVEQWLKLRVDGRQSAKDCVAIRKFQRAQGIRPDIGFAGPVTWARMRWLSAVRDPQALKKCPARAYRIACVDLARQLMWVQKGGKVTFGPVAVRSGKKSTPTRTGWHKVFWKHKNHYSTLFRTPMPYSQFFSGGQAFHAVYSSVYLTSGSPGCVNLSYRDAKRLWNKLYKGDRVYVWGRRP</sequence>
<dbReference type="PROSITE" id="PS52029">
    <property type="entry name" value="LD_TPASE"/>
    <property type="match status" value="1"/>
</dbReference>
<keyword evidence="7" id="KW-0732">Signal</keyword>
<dbReference type="Proteomes" id="UP000642284">
    <property type="component" value="Unassembled WGS sequence"/>
</dbReference>
<name>A0ABR7SPB2_9ACTN</name>
<dbReference type="EMBL" id="JACTVJ010000018">
    <property type="protein sequence ID" value="MBC9717320.1"/>
    <property type="molecule type" value="Genomic_DNA"/>
</dbReference>
<comment type="caution">
    <text evidence="9">The sequence shown here is derived from an EMBL/GenBank/DDBJ whole genome shotgun (WGS) entry which is preliminary data.</text>
</comment>
<keyword evidence="4 6" id="KW-0573">Peptidoglycan synthesis</keyword>
<feature type="active site" description="Nucleophile" evidence="6">
    <location>
        <position position="270"/>
    </location>
</feature>
<dbReference type="PANTHER" id="PTHR30582:SF33">
    <property type="entry name" value="EXPORTED PROTEIN"/>
    <property type="match status" value="1"/>
</dbReference>
<gene>
    <name evidence="9" type="ORF">H9Y04_32810</name>
</gene>
<keyword evidence="3 6" id="KW-0133">Cell shape</keyword>
<dbReference type="InterPro" id="IPR050979">
    <property type="entry name" value="LD-transpeptidase"/>
</dbReference>
<accession>A0ABR7SPB2</accession>
<evidence type="ECO:0000313" key="10">
    <source>
        <dbReference type="Proteomes" id="UP000642284"/>
    </source>
</evidence>
<keyword evidence="5 6" id="KW-0961">Cell wall biogenesis/degradation</keyword>
<dbReference type="SUPFAM" id="SSF141523">
    <property type="entry name" value="L,D-transpeptidase catalytic domain-like"/>
    <property type="match status" value="1"/>
</dbReference>
<keyword evidence="2" id="KW-0808">Transferase</keyword>
<feature type="active site" description="Proton donor/acceptor" evidence="6">
    <location>
        <position position="255"/>
    </location>
</feature>
<dbReference type="PANTHER" id="PTHR30582">
    <property type="entry name" value="L,D-TRANSPEPTIDASE"/>
    <property type="match status" value="1"/>
</dbReference>
<dbReference type="PROSITE" id="PS51318">
    <property type="entry name" value="TAT"/>
    <property type="match status" value="1"/>
</dbReference>
<evidence type="ECO:0000256" key="6">
    <source>
        <dbReference type="PROSITE-ProRule" id="PRU01373"/>
    </source>
</evidence>
<dbReference type="InterPro" id="IPR036365">
    <property type="entry name" value="PGBD-like_sf"/>
</dbReference>
<feature type="signal peptide" evidence="7">
    <location>
        <begin position="1"/>
        <end position="29"/>
    </location>
</feature>
<evidence type="ECO:0000256" key="1">
    <source>
        <dbReference type="ARBA" id="ARBA00004752"/>
    </source>
</evidence>
<reference evidence="9 10" key="1">
    <citation type="submission" date="2020-08" db="EMBL/GenBank/DDBJ databases">
        <title>Genemic of Streptomyces polyaspartic.</title>
        <authorList>
            <person name="Liu W."/>
        </authorList>
    </citation>
    <scope>NUCLEOTIDE SEQUENCE [LARGE SCALE GENOMIC DNA]</scope>
    <source>
        <strain evidence="9 10">TRM66268-LWL</strain>
    </source>
</reference>
<proteinExistence type="predicted"/>
<evidence type="ECO:0000256" key="2">
    <source>
        <dbReference type="ARBA" id="ARBA00022679"/>
    </source>
</evidence>
<dbReference type="SUPFAM" id="SSF47090">
    <property type="entry name" value="PGBD-like"/>
    <property type="match status" value="1"/>
</dbReference>
<dbReference type="Pfam" id="PF03734">
    <property type="entry name" value="YkuD"/>
    <property type="match status" value="1"/>
</dbReference>
<organism evidence="9 10">
    <name type="scientific">Streptomyces polyasparticus</name>
    <dbReference type="NCBI Taxonomy" id="2767826"/>
    <lineage>
        <taxon>Bacteria</taxon>
        <taxon>Bacillati</taxon>
        <taxon>Actinomycetota</taxon>
        <taxon>Actinomycetes</taxon>
        <taxon>Kitasatosporales</taxon>
        <taxon>Streptomycetaceae</taxon>
        <taxon>Streptomyces</taxon>
    </lineage>
</organism>
<evidence type="ECO:0000313" key="9">
    <source>
        <dbReference type="EMBL" id="MBC9717320.1"/>
    </source>
</evidence>
<feature type="chain" id="PRO_5047130496" evidence="7">
    <location>
        <begin position="30"/>
        <end position="298"/>
    </location>
</feature>
<evidence type="ECO:0000259" key="8">
    <source>
        <dbReference type="PROSITE" id="PS52029"/>
    </source>
</evidence>
<comment type="pathway">
    <text evidence="1 6">Cell wall biogenesis; peptidoglycan biosynthesis.</text>
</comment>
<dbReference type="InterPro" id="IPR005490">
    <property type="entry name" value="LD_TPept_cat_dom"/>
</dbReference>
<dbReference type="CDD" id="cd16913">
    <property type="entry name" value="YkuD_like"/>
    <property type="match status" value="1"/>
</dbReference>
<keyword evidence="10" id="KW-1185">Reference proteome</keyword>
<dbReference type="InterPro" id="IPR006311">
    <property type="entry name" value="TAT_signal"/>
</dbReference>
<feature type="domain" description="L,D-TPase catalytic" evidence="8">
    <location>
        <begin position="184"/>
        <end position="294"/>
    </location>
</feature>
<dbReference type="Gene3D" id="2.40.440.10">
    <property type="entry name" value="L,D-transpeptidase catalytic domain-like"/>
    <property type="match status" value="1"/>
</dbReference>
<dbReference type="RefSeq" id="WP_187817738.1">
    <property type="nucleotide sequence ID" value="NZ_JACTVJ010000018.1"/>
</dbReference>